<evidence type="ECO:0000313" key="1">
    <source>
        <dbReference type="EMBL" id="PKC66089.1"/>
    </source>
</evidence>
<protein>
    <submittedName>
        <fullName evidence="1">Uncharacterized protein</fullName>
    </submittedName>
</protein>
<gene>
    <name evidence="1" type="ORF">RhiirA1_441923</name>
</gene>
<dbReference type="AlphaFoldDB" id="A0A2N0RS19"/>
<reference evidence="1 2" key="1">
    <citation type="submission" date="2017-10" db="EMBL/GenBank/DDBJ databases">
        <title>Extensive intraspecific genome diversity in a model arbuscular mycorrhizal fungus.</title>
        <authorList>
            <person name="Chen E.C.H."/>
            <person name="Morin E."/>
            <person name="Baudet D."/>
            <person name="Noel J."/>
            <person name="Ndikumana S."/>
            <person name="Charron P."/>
            <person name="St-Onge C."/>
            <person name="Giorgi J."/>
            <person name="Grigoriev I.V."/>
            <person name="Roux C."/>
            <person name="Martin F.M."/>
            <person name="Corradi N."/>
        </authorList>
    </citation>
    <scope>NUCLEOTIDE SEQUENCE [LARGE SCALE GENOMIC DNA]</scope>
    <source>
        <strain evidence="1 2">A1</strain>
    </source>
</reference>
<comment type="caution">
    <text evidence="1">The sequence shown here is derived from an EMBL/GenBank/DDBJ whole genome shotgun (WGS) entry which is preliminary data.</text>
</comment>
<accession>A0A2N0RS19</accession>
<dbReference type="VEuPathDB" id="FungiDB:RhiirA1_441923"/>
<dbReference type="VEuPathDB" id="FungiDB:FUN_007031"/>
<dbReference type="VEuPathDB" id="FungiDB:RhiirFUN_009707"/>
<organism evidence="1 2">
    <name type="scientific">Rhizophagus irregularis</name>
    <dbReference type="NCBI Taxonomy" id="588596"/>
    <lineage>
        <taxon>Eukaryota</taxon>
        <taxon>Fungi</taxon>
        <taxon>Fungi incertae sedis</taxon>
        <taxon>Mucoromycota</taxon>
        <taxon>Glomeromycotina</taxon>
        <taxon>Glomeromycetes</taxon>
        <taxon>Glomerales</taxon>
        <taxon>Glomeraceae</taxon>
        <taxon>Rhizophagus</taxon>
    </lineage>
</organism>
<feature type="non-terminal residue" evidence="1">
    <location>
        <position position="298"/>
    </location>
</feature>
<sequence length="298" mass="34511">MHLCKVKVKIKNNAGFATPIAFGMSNKENNYTIRNNWMCKEWCMQFIDAGRLPVNNEPLWTTNNYMERINQTIEATYSGKQSVLTFVERLYGVTLMRENIMEQNTGRVIYEAGLITTFNAQSIEQNYNIYQGSTEVAFLEIVKEYNEKGNVIFYNIIDQEYKVIIDPFRPSELQQINLNSLPGAPPKSAAKPRKPSKILRENNTALNLNTPSIQKRKTDQIRKAKRGNKSQKVNALNELDLNISNFSMIPFTNPPTYSTTHYPSIYNSTTHFSNTHNTYFFQLHIFLQFLIHIFLQLI</sequence>
<proteinExistence type="predicted"/>
<dbReference type="EMBL" id="LLXH01000489">
    <property type="protein sequence ID" value="PKC66089.1"/>
    <property type="molecule type" value="Genomic_DNA"/>
</dbReference>
<reference evidence="1 2" key="2">
    <citation type="submission" date="2017-10" db="EMBL/GenBank/DDBJ databases">
        <title>Genome analyses suggest a sexual origin of heterokaryosis in a supposedly ancient asexual fungus.</title>
        <authorList>
            <person name="Corradi N."/>
            <person name="Sedzielewska K."/>
            <person name="Noel J."/>
            <person name="Charron P."/>
            <person name="Farinelli L."/>
            <person name="Marton T."/>
            <person name="Kruger M."/>
            <person name="Pelin A."/>
            <person name="Brachmann A."/>
            <person name="Corradi N."/>
        </authorList>
    </citation>
    <scope>NUCLEOTIDE SEQUENCE [LARGE SCALE GENOMIC DNA]</scope>
    <source>
        <strain evidence="1 2">A1</strain>
    </source>
</reference>
<dbReference type="Proteomes" id="UP000232688">
    <property type="component" value="Unassembled WGS sequence"/>
</dbReference>
<evidence type="ECO:0000313" key="2">
    <source>
        <dbReference type="Proteomes" id="UP000232688"/>
    </source>
</evidence>
<name>A0A2N0RS19_9GLOM</name>